<keyword evidence="1" id="KW-0732">Signal</keyword>
<organism evidence="4">
    <name type="scientific">Gongylonema pulchrum</name>
    <dbReference type="NCBI Taxonomy" id="637853"/>
    <lineage>
        <taxon>Eukaryota</taxon>
        <taxon>Metazoa</taxon>
        <taxon>Ecdysozoa</taxon>
        <taxon>Nematoda</taxon>
        <taxon>Chromadorea</taxon>
        <taxon>Rhabditida</taxon>
        <taxon>Spirurina</taxon>
        <taxon>Spiruromorpha</taxon>
        <taxon>Spiruroidea</taxon>
        <taxon>Gongylonematidae</taxon>
        <taxon>Gongylonema</taxon>
    </lineage>
</organism>
<keyword evidence="3" id="KW-1185">Reference proteome</keyword>
<dbReference type="Proteomes" id="UP000271098">
    <property type="component" value="Unassembled WGS sequence"/>
</dbReference>
<accession>A0A183E7J9</accession>
<proteinExistence type="predicted"/>
<evidence type="ECO:0000256" key="1">
    <source>
        <dbReference type="SAM" id="SignalP"/>
    </source>
</evidence>
<name>A0A183E7J9_9BILA</name>
<dbReference type="WBParaSite" id="GPUH_0001696201-mRNA-1">
    <property type="protein sequence ID" value="GPUH_0001696201-mRNA-1"/>
    <property type="gene ID" value="GPUH_0001696201"/>
</dbReference>
<dbReference type="AlphaFoldDB" id="A0A183E7J9"/>
<gene>
    <name evidence="2" type="ORF">GPUH_LOCUS16940</name>
</gene>
<protein>
    <submittedName>
        <fullName evidence="4">Prostatic acid phosphatase</fullName>
    </submittedName>
</protein>
<evidence type="ECO:0000313" key="3">
    <source>
        <dbReference type="Proteomes" id="UP000271098"/>
    </source>
</evidence>
<sequence length="183" mass="20530">MLRIVLLAVISWQADGNQLVIFVARHAGKQIGRIPRAVSLLTSGTREGCYDAEQVEEAAEVNFPRQYRNIQRPWIYPGSSAKLYTSQNLQYTWLWIKSLGIRGLNEITVDDVLTKLEASGCLFMPWGSTVLRVLLDAKPLELSGGISCTMEQVFIFTGVLTRSFSGLHMKNSVFLCTHIFVCM</sequence>
<dbReference type="EMBL" id="UYRT01084444">
    <property type="protein sequence ID" value="VDN28843.1"/>
    <property type="molecule type" value="Genomic_DNA"/>
</dbReference>
<reference evidence="4" key="1">
    <citation type="submission" date="2016-06" db="UniProtKB">
        <authorList>
            <consortium name="WormBaseParasite"/>
        </authorList>
    </citation>
    <scope>IDENTIFICATION</scope>
</reference>
<feature type="signal peptide" evidence="1">
    <location>
        <begin position="1"/>
        <end position="16"/>
    </location>
</feature>
<evidence type="ECO:0000313" key="2">
    <source>
        <dbReference type="EMBL" id="VDN28843.1"/>
    </source>
</evidence>
<dbReference type="OrthoDB" id="5871804at2759"/>
<feature type="chain" id="PRO_5043139048" evidence="1">
    <location>
        <begin position="17"/>
        <end position="183"/>
    </location>
</feature>
<evidence type="ECO:0000313" key="4">
    <source>
        <dbReference type="WBParaSite" id="GPUH_0001696201-mRNA-1"/>
    </source>
</evidence>
<reference evidence="2 3" key="2">
    <citation type="submission" date="2018-11" db="EMBL/GenBank/DDBJ databases">
        <authorList>
            <consortium name="Pathogen Informatics"/>
        </authorList>
    </citation>
    <scope>NUCLEOTIDE SEQUENCE [LARGE SCALE GENOMIC DNA]</scope>
</reference>